<gene>
    <name evidence="2" type="ORF">DB30_02519</name>
</gene>
<dbReference type="Proteomes" id="UP000031599">
    <property type="component" value="Unassembled WGS sequence"/>
</dbReference>
<evidence type="ECO:0000313" key="3">
    <source>
        <dbReference type="Proteomes" id="UP000031599"/>
    </source>
</evidence>
<dbReference type="InterPro" id="IPR045361">
    <property type="entry name" value="CIS_tube_prot_N"/>
</dbReference>
<proteinExistence type="predicted"/>
<accession>A0A0C2D3U6</accession>
<evidence type="ECO:0000313" key="2">
    <source>
        <dbReference type="EMBL" id="KIG17896.1"/>
    </source>
</evidence>
<name>A0A0C2D3U6_9BACT</name>
<dbReference type="Pfam" id="PF19266">
    <property type="entry name" value="CIS_tube"/>
    <property type="match status" value="1"/>
</dbReference>
<evidence type="ECO:0000259" key="1">
    <source>
        <dbReference type="Pfam" id="PF19266"/>
    </source>
</evidence>
<dbReference type="RefSeq" id="WP_052547813.1">
    <property type="nucleotide sequence ID" value="NZ_JMCC02000018.1"/>
</dbReference>
<reference evidence="2 3" key="1">
    <citation type="submission" date="2014-12" db="EMBL/GenBank/DDBJ databases">
        <title>Genome assembly of Enhygromyxa salina DSM 15201.</title>
        <authorList>
            <person name="Sharma G."/>
            <person name="Subramanian S."/>
        </authorList>
    </citation>
    <scope>NUCLEOTIDE SEQUENCE [LARGE SCALE GENOMIC DNA]</scope>
    <source>
        <strain evidence="2 3">DSM 15201</strain>
    </source>
</reference>
<protein>
    <recommendedName>
        <fullName evidence="1">Contractile injection system tube protein N-terminal domain-containing protein</fullName>
    </recommendedName>
</protein>
<dbReference type="AlphaFoldDB" id="A0A0C2D3U6"/>
<comment type="caution">
    <text evidence="2">The sequence shown here is derived from an EMBL/GenBank/DDBJ whole genome shotgun (WGS) entry which is preliminary data.</text>
</comment>
<organism evidence="2 3">
    <name type="scientific">Enhygromyxa salina</name>
    <dbReference type="NCBI Taxonomy" id="215803"/>
    <lineage>
        <taxon>Bacteria</taxon>
        <taxon>Pseudomonadati</taxon>
        <taxon>Myxococcota</taxon>
        <taxon>Polyangia</taxon>
        <taxon>Nannocystales</taxon>
        <taxon>Nannocystaceae</taxon>
        <taxon>Enhygromyxa</taxon>
    </lineage>
</organism>
<dbReference type="EMBL" id="JMCC02000018">
    <property type="protein sequence ID" value="KIG17896.1"/>
    <property type="molecule type" value="Genomic_DNA"/>
</dbReference>
<sequence>MTEFGRPEPGLHKGALIQLVKDIVGVVLPNVVLFQYNPTKISHTVTPWNPAEVDQTQRGAQMPMVQPFNPKESFTLSVELDATDDLEGRNPIATKYGIGDQLAALKKLTYPSEGLFGDLVRNAKALAGQSSCKVERPTVPIVLFVWGVNRIVPVRVTSYSVEETLYSPDLQPLHATVALGLEVMTPDNFKCHQNITQKIATAAYSWTRLNEDKLAILNSINAAKRASGIPPLF</sequence>
<feature type="domain" description="Contractile injection system tube protein N-terminal" evidence="1">
    <location>
        <begin position="34"/>
        <end position="183"/>
    </location>
</feature>